<dbReference type="RefSeq" id="XP_033388395.1">
    <property type="nucleotide sequence ID" value="XM_033533669.1"/>
</dbReference>
<evidence type="ECO:0000256" key="1">
    <source>
        <dbReference type="SAM" id="MobiDB-lite"/>
    </source>
</evidence>
<gene>
    <name evidence="2" type="ORF">BU24DRAFT_489896</name>
</gene>
<feature type="region of interest" description="Disordered" evidence="1">
    <location>
        <begin position="361"/>
        <end position="392"/>
    </location>
</feature>
<name>A0A6A5Y471_9PLEO</name>
<evidence type="ECO:0000313" key="2">
    <source>
        <dbReference type="EMBL" id="KAF2020056.1"/>
    </source>
</evidence>
<accession>A0A6A5Y471</accession>
<keyword evidence="3" id="KW-1185">Reference proteome</keyword>
<protein>
    <submittedName>
        <fullName evidence="2">Uncharacterized protein</fullName>
    </submittedName>
</protein>
<dbReference type="AlphaFoldDB" id="A0A6A5Y471"/>
<proteinExistence type="predicted"/>
<dbReference type="EMBL" id="ML978067">
    <property type="protein sequence ID" value="KAF2020056.1"/>
    <property type="molecule type" value="Genomic_DNA"/>
</dbReference>
<dbReference type="Proteomes" id="UP000799778">
    <property type="component" value="Unassembled WGS sequence"/>
</dbReference>
<dbReference type="GeneID" id="54291066"/>
<evidence type="ECO:0000313" key="3">
    <source>
        <dbReference type="Proteomes" id="UP000799778"/>
    </source>
</evidence>
<feature type="compositionally biased region" description="Polar residues" evidence="1">
    <location>
        <begin position="372"/>
        <end position="392"/>
    </location>
</feature>
<reference evidence="2" key="1">
    <citation type="journal article" date="2020" name="Stud. Mycol.">
        <title>101 Dothideomycetes genomes: a test case for predicting lifestyles and emergence of pathogens.</title>
        <authorList>
            <person name="Haridas S."/>
            <person name="Albert R."/>
            <person name="Binder M."/>
            <person name="Bloem J."/>
            <person name="Labutti K."/>
            <person name="Salamov A."/>
            <person name="Andreopoulos B."/>
            <person name="Baker S."/>
            <person name="Barry K."/>
            <person name="Bills G."/>
            <person name="Bluhm B."/>
            <person name="Cannon C."/>
            <person name="Castanera R."/>
            <person name="Culley D."/>
            <person name="Daum C."/>
            <person name="Ezra D."/>
            <person name="Gonzalez J."/>
            <person name="Henrissat B."/>
            <person name="Kuo A."/>
            <person name="Liang C."/>
            <person name="Lipzen A."/>
            <person name="Lutzoni F."/>
            <person name="Magnuson J."/>
            <person name="Mondo S."/>
            <person name="Nolan M."/>
            <person name="Ohm R."/>
            <person name="Pangilinan J."/>
            <person name="Park H.-J."/>
            <person name="Ramirez L."/>
            <person name="Alfaro M."/>
            <person name="Sun H."/>
            <person name="Tritt A."/>
            <person name="Yoshinaga Y."/>
            <person name="Zwiers L.-H."/>
            <person name="Turgeon B."/>
            <person name="Goodwin S."/>
            <person name="Spatafora J."/>
            <person name="Crous P."/>
            <person name="Grigoriev I."/>
        </authorList>
    </citation>
    <scope>NUCLEOTIDE SEQUENCE</scope>
    <source>
        <strain evidence="2">CBS 175.79</strain>
    </source>
</reference>
<sequence length="392" mass="43248">MSSSEQFHGDQLRLTSFLAVINRIPQRSQRRGWRCFSVLEPDRKAATPVSSLLRGNADARRPNETLACESPIEIVEVHSNPFEDFSATESNHTVEDPQETALTFSHSFHGDGDIPLIQADTPSPTSRNCIQKRKARQVADISQSNDALAQTRRTIVHELSLVRTLTNDDLVEHHGDARSPVVPIEEVDPIEDSQTISDIKLSKSRLNCAVKPSKVLQRARIKGVKSPEQPANTRTRRRYFENSQEISDGFSPAELHSEPHFATKVVARRTRLRRGKLPPADVPIRELTLVAGACPSPPSPESVVLRSDFVGTFQSLDSTGHHSSTSSLAPDINMEMVHCSPTPSKTMITSTASKQVSLQLSRITAPERAESDSGTEYSQAGSFMSSNVEELE</sequence>
<organism evidence="2 3">
    <name type="scientific">Aaosphaeria arxii CBS 175.79</name>
    <dbReference type="NCBI Taxonomy" id="1450172"/>
    <lineage>
        <taxon>Eukaryota</taxon>
        <taxon>Fungi</taxon>
        <taxon>Dikarya</taxon>
        <taxon>Ascomycota</taxon>
        <taxon>Pezizomycotina</taxon>
        <taxon>Dothideomycetes</taxon>
        <taxon>Pleosporomycetidae</taxon>
        <taxon>Pleosporales</taxon>
        <taxon>Pleosporales incertae sedis</taxon>
        <taxon>Aaosphaeria</taxon>
    </lineage>
</organism>